<evidence type="ECO:0008006" key="4">
    <source>
        <dbReference type="Google" id="ProtNLM"/>
    </source>
</evidence>
<dbReference type="Proteomes" id="UP000634919">
    <property type="component" value="Unassembled WGS sequence"/>
</dbReference>
<sequence>MSAFVSERQLISSFNKKQYEQEGASVIAKKPYGRRLRDFYPLRPGEKKLLDACKKGEPAILDYYGVPRLAKDNRVVRADFLRFLLLGGDEHVIIHEKGLCLIGAYIFGKLDLSGCQINFNVLLEKCRFHKEISALDTKFNGPLSLQGSHLENGLIADRLQCVSSVFLKHVKSSGQILLRGAHIGGSLYFDGANLDSNQSKVLGADQINVAGNVILGGGFKSKGSVRLIGANIGGNFSCSGGYFESNGEEALLIDRVNVVGSVNLGKGFTAKGEVRLVSAKIGSNLSCIDGYFECIEGDALSADRLNINGDVILRDGFIAKGAVRLNGATVNGGLDCTNGVFEAKKDFALNASGLNVNQSVKLKKSSFSKGGVSFEGAQIGGDLDFSGGKFEAPKDQVLQISGAKIGGDVLLRANFLAKGEVLLVGAKIGGDIDCSNGHFEFPDGDALSIDRAEINGGVFFTDEFSAKGGVRLLGTRINGDLDCFGGKFESLSDYSLYLDSAVVCGAWQLKKLPVKAVIKASHFEVSVLEDDPDMWADGSALDGLRYAALGITASKKGSERAKWLKRLSDNQVNSAEFRPQPWRQIQRVLREIGHIEDAQLVGIAYERKRRDVGQVGESAPETNWFFAKWRLLVNSSLHWWFGLLAGYGYRPTRLITWMFAVWLVCGGAYWHLSLAPYRAIAPSAPLIFQDASYINCQPDQPGPPQPPANWYLCDELRSEYATFSPLAYSLDLMLPVVDLGQEKAWGAFIPAANAVWWKELFTHWAPGHVVRLITWFQILFGWVSSLLLVAIISGFSRRNDES</sequence>
<keyword evidence="3" id="KW-1185">Reference proteome</keyword>
<organism evidence="2 3">
    <name type="scientific">Comamonas avium</name>
    <dbReference type="NCBI Taxonomy" id="2762231"/>
    <lineage>
        <taxon>Bacteria</taxon>
        <taxon>Pseudomonadati</taxon>
        <taxon>Pseudomonadota</taxon>
        <taxon>Betaproteobacteria</taxon>
        <taxon>Burkholderiales</taxon>
        <taxon>Comamonadaceae</taxon>
        <taxon>Comamonas</taxon>
    </lineage>
</organism>
<protein>
    <recommendedName>
        <fullName evidence="4">Membrane-associated oxidoreductase</fullName>
    </recommendedName>
</protein>
<name>A0ABR8SFB9_9BURK</name>
<comment type="caution">
    <text evidence="2">The sequence shown here is derived from an EMBL/GenBank/DDBJ whole genome shotgun (WGS) entry which is preliminary data.</text>
</comment>
<evidence type="ECO:0000313" key="2">
    <source>
        <dbReference type="EMBL" id="MBD7962165.1"/>
    </source>
</evidence>
<evidence type="ECO:0000313" key="3">
    <source>
        <dbReference type="Proteomes" id="UP000634919"/>
    </source>
</evidence>
<evidence type="ECO:0000256" key="1">
    <source>
        <dbReference type="SAM" id="Phobius"/>
    </source>
</evidence>
<feature type="transmembrane region" description="Helical" evidence="1">
    <location>
        <begin position="772"/>
        <end position="795"/>
    </location>
</feature>
<proteinExistence type="predicted"/>
<keyword evidence="1" id="KW-0472">Membrane</keyword>
<accession>A0ABR8SFB9</accession>
<gene>
    <name evidence="2" type="ORF">H9646_16970</name>
</gene>
<dbReference type="EMBL" id="JACSQK010000009">
    <property type="protein sequence ID" value="MBD7962165.1"/>
    <property type="molecule type" value="Genomic_DNA"/>
</dbReference>
<keyword evidence="1" id="KW-1133">Transmembrane helix</keyword>
<keyword evidence="1" id="KW-0812">Transmembrane</keyword>
<reference evidence="2 3" key="1">
    <citation type="submission" date="2020-08" db="EMBL/GenBank/DDBJ databases">
        <title>A Genomic Blueprint of the Chicken Gut Microbiome.</title>
        <authorList>
            <person name="Gilroy R."/>
            <person name="Ravi A."/>
            <person name="Getino M."/>
            <person name="Pursley I."/>
            <person name="Horton D.L."/>
            <person name="Alikhan N.-F."/>
            <person name="Baker D."/>
            <person name="Gharbi K."/>
            <person name="Hall N."/>
            <person name="Watson M."/>
            <person name="Adriaenssens E.M."/>
            <person name="Foster-Nyarko E."/>
            <person name="Jarju S."/>
            <person name="Secka A."/>
            <person name="Antonio M."/>
            <person name="Oren A."/>
            <person name="Chaudhuri R."/>
            <person name="La Ragione R.M."/>
            <person name="Hildebrand F."/>
            <person name="Pallen M.J."/>
        </authorList>
    </citation>
    <scope>NUCLEOTIDE SEQUENCE [LARGE SCALE GENOMIC DNA]</scope>
    <source>
        <strain evidence="2 3">Sa2CVA6</strain>
    </source>
</reference>